<evidence type="ECO:0000313" key="1">
    <source>
        <dbReference type="EMBL" id="CAG6454068.1"/>
    </source>
</evidence>
<protein>
    <submittedName>
        <fullName evidence="1">(northern house mosquito) hypothetical protein</fullName>
    </submittedName>
</protein>
<reference evidence="1" key="1">
    <citation type="submission" date="2021-05" db="EMBL/GenBank/DDBJ databases">
        <authorList>
            <person name="Alioto T."/>
            <person name="Alioto T."/>
            <person name="Gomez Garrido J."/>
        </authorList>
    </citation>
    <scope>NUCLEOTIDE SEQUENCE</scope>
</reference>
<dbReference type="EMBL" id="HBUE01024334">
    <property type="protein sequence ID" value="CAG6454071.1"/>
    <property type="molecule type" value="Transcribed_RNA"/>
</dbReference>
<proteinExistence type="predicted"/>
<name>A0A8D8AEY9_CULPI</name>
<organism evidence="1">
    <name type="scientific">Culex pipiens</name>
    <name type="common">House mosquito</name>
    <dbReference type="NCBI Taxonomy" id="7175"/>
    <lineage>
        <taxon>Eukaryota</taxon>
        <taxon>Metazoa</taxon>
        <taxon>Ecdysozoa</taxon>
        <taxon>Arthropoda</taxon>
        <taxon>Hexapoda</taxon>
        <taxon>Insecta</taxon>
        <taxon>Pterygota</taxon>
        <taxon>Neoptera</taxon>
        <taxon>Endopterygota</taxon>
        <taxon>Diptera</taxon>
        <taxon>Nematocera</taxon>
        <taxon>Culicoidea</taxon>
        <taxon>Culicidae</taxon>
        <taxon>Culicinae</taxon>
        <taxon>Culicini</taxon>
        <taxon>Culex</taxon>
        <taxon>Culex</taxon>
    </lineage>
</organism>
<sequence>MLDPLQRDVAPLGGQVVISDRADLAVRADQVLGVGDRVREGNVLEGEHVRHHPEARQLLAGEFRFATRVRLTFLLARFRQVVLEDCKKKLVEFLVKFTSFRAKNAIFGR</sequence>
<dbReference type="AlphaFoldDB" id="A0A8D8AEY9"/>
<accession>A0A8D8AEY9</accession>
<dbReference type="EMBL" id="HBUE01024333">
    <property type="protein sequence ID" value="CAG6454068.1"/>
    <property type="molecule type" value="Transcribed_RNA"/>
</dbReference>